<dbReference type="InParanoid" id="K2QIK9"/>
<dbReference type="HOGENOM" id="CLU_2126938_0_0_1"/>
<dbReference type="AlphaFoldDB" id="K2QIK9"/>
<accession>K2QIK9</accession>
<keyword evidence="1" id="KW-0812">Transmembrane</keyword>
<feature type="non-terminal residue" evidence="2">
    <location>
        <position position="1"/>
    </location>
</feature>
<protein>
    <submittedName>
        <fullName evidence="2">Uncharacterized protein</fullName>
    </submittedName>
</protein>
<feature type="transmembrane region" description="Helical" evidence="1">
    <location>
        <begin position="37"/>
        <end position="60"/>
    </location>
</feature>
<name>K2QIK9_MACPH</name>
<organism evidence="2 3">
    <name type="scientific">Macrophomina phaseolina (strain MS6)</name>
    <name type="common">Charcoal rot fungus</name>
    <dbReference type="NCBI Taxonomy" id="1126212"/>
    <lineage>
        <taxon>Eukaryota</taxon>
        <taxon>Fungi</taxon>
        <taxon>Dikarya</taxon>
        <taxon>Ascomycota</taxon>
        <taxon>Pezizomycotina</taxon>
        <taxon>Dothideomycetes</taxon>
        <taxon>Dothideomycetes incertae sedis</taxon>
        <taxon>Botryosphaeriales</taxon>
        <taxon>Botryosphaeriaceae</taxon>
        <taxon>Macrophomina</taxon>
    </lineage>
</organism>
<dbReference type="EMBL" id="AHHD01000592">
    <property type="protein sequence ID" value="EKG09636.1"/>
    <property type="molecule type" value="Genomic_DNA"/>
</dbReference>
<keyword evidence="1" id="KW-1133">Transmembrane helix</keyword>
<evidence type="ECO:0000256" key="1">
    <source>
        <dbReference type="SAM" id="Phobius"/>
    </source>
</evidence>
<sequence>YGWEVGTATTSPSAVLKQFGSEMLMMLKSLRSSSLRMLYCAVIFFPRFAWMLFSLLLILLSDHCLQHSLVHWASPVVSPMWAAARRACLRASRAVRGSMAVLGAPRASFLAPAS</sequence>
<comment type="caution">
    <text evidence="2">The sequence shown here is derived from an EMBL/GenBank/DDBJ whole genome shotgun (WGS) entry which is preliminary data.</text>
</comment>
<dbReference type="VEuPathDB" id="FungiDB:MPH_13311"/>
<gene>
    <name evidence="2" type="ORF">MPH_13311</name>
</gene>
<evidence type="ECO:0000313" key="3">
    <source>
        <dbReference type="Proteomes" id="UP000007129"/>
    </source>
</evidence>
<reference evidence="2 3" key="1">
    <citation type="journal article" date="2012" name="BMC Genomics">
        <title>Tools to kill: Genome of one of the most destructive plant pathogenic fungi Macrophomina phaseolina.</title>
        <authorList>
            <person name="Islam M.S."/>
            <person name="Haque M.S."/>
            <person name="Islam M.M."/>
            <person name="Emdad E.M."/>
            <person name="Halim A."/>
            <person name="Hossen Q.M.M."/>
            <person name="Hossain M.Z."/>
            <person name="Ahmed B."/>
            <person name="Rahim S."/>
            <person name="Rahman M.S."/>
            <person name="Alam M.M."/>
            <person name="Hou S."/>
            <person name="Wan X."/>
            <person name="Saito J.A."/>
            <person name="Alam M."/>
        </authorList>
    </citation>
    <scope>NUCLEOTIDE SEQUENCE [LARGE SCALE GENOMIC DNA]</scope>
    <source>
        <strain evidence="2 3">MS6</strain>
    </source>
</reference>
<keyword evidence="1" id="KW-0472">Membrane</keyword>
<evidence type="ECO:0000313" key="2">
    <source>
        <dbReference type="EMBL" id="EKG09636.1"/>
    </source>
</evidence>
<proteinExistence type="predicted"/>
<dbReference type="Proteomes" id="UP000007129">
    <property type="component" value="Unassembled WGS sequence"/>
</dbReference>